<evidence type="ECO:0008006" key="3">
    <source>
        <dbReference type="Google" id="ProtNLM"/>
    </source>
</evidence>
<dbReference type="Gene3D" id="3.30.559.10">
    <property type="entry name" value="Chloramphenicol acetyltransferase-like domain"/>
    <property type="match status" value="1"/>
</dbReference>
<dbReference type="OrthoDB" id="7321121at2"/>
<dbReference type="AlphaFoldDB" id="B8I0J2"/>
<dbReference type="Proteomes" id="UP000001349">
    <property type="component" value="Chromosome"/>
</dbReference>
<dbReference type="eggNOG" id="COG4908">
    <property type="taxonomic scope" value="Bacteria"/>
</dbReference>
<dbReference type="HOGENOM" id="CLU_050810_0_0_9"/>
<sequence length="513" mass="59055">MTSEFESCDKTKKILKSYKRMIYPEGMLSKCNSDIFSKFYRNISRNRMNYYKNHSCKLKKTTNTNEYYSEDKQAREDILPASEREIHNYLSRCRMATFQIQAIMKLNGRLDFDRLKRAVRLSVDAEPVLASRFVEDENPYWKRLDNIDGITFCSLEETNNADETVMQFLQSPFDTDNGPQVKVKIIRLKHYDILGVKLNYVCCDGTAAKEYIQLLSHIYSCIDQSNGNFIPESKIGSRKDQDGLFKELGIKYPELSWNPLRDPPKTKWIFPWAQRREDSILFEVCRIPKGNLNTIYQYGESRGATVNDLILTAFYRTMFKISKPKQGVPMDITSTIDLRRYLPDNKSQAIRNLSGGIITRIARIMNETFDGTLSRVLSATTKIKESHSDVNRNMGEENNEKSSLTYFRDYFEHMSQTLETSTKSPSYTGNECFPGFCNLGNISKSLIGFGQNVVTDAYVIPPVIYAPGLLLLVSFYDDILTMSLGYCKASIDQRDMKAFLNSFKDELIKGCKV</sequence>
<evidence type="ECO:0000313" key="2">
    <source>
        <dbReference type="Proteomes" id="UP000001349"/>
    </source>
</evidence>
<name>B8I0J2_RUMCH</name>
<dbReference type="KEGG" id="cce:Ccel_1210"/>
<accession>B8I0J2</accession>
<dbReference type="InterPro" id="IPR023213">
    <property type="entry name" value="CAT-like_dom_sf"/>
</dbReference>
<dbReference type="RefSeq" id="WP_015924717.1">
    <property type="nucleotide sequence ID" value="NC_011898.1"/>
</dbReference>
<protein>
    <recommendedName>
        <fullName evidence="3">Alcohol acetyltransferase</fullName>
    </recommendedName>
</protein>
<organism evidence="1 2">
    <name type="scientific">Ruminiclostridium cellulolyticum (strain ATCC 35319 / DSM 5812 / JCM 6584 / H10)</name>
    <name type="common">Clostridium cellulolyticum</name>
    <dbReference type="NCBI Taxonomy" id="394503"/>
    <lineage>
        <taxon>Bacteria</taxon>
        <taxon>Bacillati</taxon>
        <taxon>Bacillota</taxon>
        <taxon>Clostridia</taxon>
        <taxon>Eubacteriales</taxon>
        <taxon>Oscillospiraceae</taxon>
        <taxon>Ruminiclostridium</taxon>
    </lineage>
</organism>
<gene>
    <name evidence="1" type="ordered locus">Ccel_1210</name>
</gene>
<dbReference type="EMBL" id="CP001348">
    <property type="protein sequence ID" value="ACL75567.1"/>
    <property type="molecule type" value="Genomic_DNA"/>
</dbReference>
<dbReference type="SUPFAM" id="SSF52777">
    <property type="entry name" value="CoA-dependent acyltransferases"/>
    <property type="match status" value="2"/>
</dbReference>
<dbReference type="STRING" id="394503.Ccel_1210"/>
<keyword evidence="2" id="KW-1185">Reference proteome</keyword>
<evidence type="ECO:0000313" key="1">
    <source>
        <dbReference type="EMBL" id="ACL75567.1"/>
    </source>
</evidence>
<proteinExistence type="predicted"/>
<reference evidence="1 2" key="1">
    <citation type="submission" date="2009-01" db="EMBL/GenBank/DDBJ databases">
        <title>Complete sequence of Clostridium cellulolyticum H10.</title>
        <authorList>
            <consortium name="US DOE Joint Genome Institute"/>
            <person name="Lucas S."/>
            <person name="Copeland A."/>
            <person name="Lapidus A."/>
            <person name="Glavina del Rio T."/>
            <person name="Dalin E."/>
            <person name="Tice H."/>
            <person name="Bruce D."/>
            <person name="Goodwin L."/>
            <person name="Pitluck S."/>
            <person name="Chertkov O."/>
            <person name="Saunders E."/>
            <person name="Brettin T."/>
            <person name="Detter J.C."/>
            <person name="Han C."/>
            <person name="Larimer F."/>
            <person name="Land M."/>
            <person name="Hauser L."/>
            <person name="Kyrpides N."/>
            <person name="Ivanova N."/>
            <person name="Zhou J."/>
            <person name="Richardson P."/>
        </authorList>
    </citation>
    <scope>NUCLEOTIDE SEQUENCE [LARGE SCALE GENOMIC DNA]</scope>
    <source>
        <strain evidence="2">ATCC 35319 / DSM 5812 / JCM 6584 / H10</strain>
    </source>
</reference>